<evidence type="ECO:0000313" key="1">
    <source>
        <dbReference type="EMBL" id="KAH8978277.1"/>
    </source>
</evidence>
<name>A0AAD4Q7H0_9AGAM</name>
<dbReference type="EMBL" id="JAKELL010000238">
    <property type="protein sequence ID" value="KAH8978277.1"/>
    <property type="molecule type" value="Genomic_DNA"/>
</dbReference>
<keyword evidence="2" id="KW-1185">Reference proteome</keyword>
<accession>A0AAD4Q7H0</accession>
<dbReference type="CDD" id="cd00030">
    <property type="entry name" value="C2"/>
    <property type="match status" value="1"/>
</dbReference>
<dbReference type="Proteomes" id="UP001201163">
    <property type="component" value="Unassembled WGS sequence"/>
</dbReference>
<reference evidence="1" key="1">
    <citation type="submission" date="2022-01" db="EMBL/GenBank/DDBJ databases">
        <title>Comparative genomics reveals a dynamic genome evolution in the ectomycorrhizal milk-cap (Lactarius) mushrooms.</title>
        <authorList>
            <consortium name="DOE Joint Genome Institute"/>
            <person name="Lebreton A."/>
            <person name="Tang N."/>
            <person name="Kuo A."/>
            <person name="LaButti K."/>
            <person name="Drula E."/>
            <person name="Barry K."/>
            <person name="Clum A."/>
            <person name="Lipzen A."/>
            <person name="Mousain D."/>
            <person name="Ng V."/>
            <person name="Wang R."/>
            <person name="Wang X."/>
            <person name="Dai Y."/>
            <person name="Henrissat B."/>
            <person name="Grigoriev I.V."/>
            <person name="Guerin-Laguette A."/>
            <person name="Yu F."/>
            <person name="Martin F.M."/>
        </authorList>
    </citation>
    <scope>NUCLEOTIDE SEQUENCE</scope>
    <source>
        <strain evidence="1">QP</strain>
    </source>
</reference>
<evidence type="ECO:0000313" key="2">
    <source>
        <dbReference type="Proteomes" id="UP001201163"/>
    </source>
</evidence>
<organism evidence="1 2">
    <name type="scientific">Lactarius akahatsu</name>
    <dbReference type="NCBI Taxonomy" id="416441"/>
    <lineage>
        <taxon>Eukaryota</taxon>
        <taxon>Fungi</taxon>
        <taxon>Dikarya</taxon>
        <taxon>Basidiomycota</taxon>
        <taxon>Agaricomycotina</taxon>
        <taxon>Agaricomycetes</taxon>
        <taxon>Russulales</taxon>
        <taxon>Russulaceae</taxon>
        <taxon>Lactarius</taxon>
    </lineage>
</organism>
<sequence length="185" mass="20343">MGVSLLTSLPASCSCNFVAVSVLDNNHLKTPVCKRNLNEPKDATFDFPIFSSLVHKLGVPMFVVWGAGMISDAYPSLPIDRWFKETAFAFDDPNNKSFAIDLISSHPTTTVSGTIHIKLCFVKPPNSTDLPNFGRLYNVLIWCPQKKTKLVSSYLRSVTQKTFRNGPTVSCLCPPASDWIGSALT</sequence>
<dbReference type="AlphaFoldDB" id="A0AAD4Q7H0"/>
<proteinExistence type="predicted"/>
<comment type="caution">
    <text evidence="1">The sequence shown here is derived from an EMBL/GenBank/DDBJ whole genome shotgun (WGS) entry which is preliminary data.</text>
</comment>
<gene>
    <name evidence="1" type="ORF">EDB92DRAFT_1807638</name>
</gene>
<protein>
    <submittedName>
        <fullName evidence="1">Uncharacterized protein</fullName>
    </submittedName>
</protein>